<proteinExistence type="predicted"/>
<dbReference type="AlphaFoldDB" id="A0A5B7JX73"/>
<gene>
    <name evidence="1" type="ORF">E2C01_094562</name>
</gene>
<reference evidence="1 2" key="1">
    <citation type="submission" date="2019-05" db="EMBL/GenBank/DDBJ databases">
        <title>Another draft genome of Portunus trituberculatus and its Hox gene families provides insights of decapod evolution.</title>
        <authorList>
            <person name="Jeong J.-H."/>
            <person name="Song I."/>
            <person name="Kim S."/>
            <person name="Choi T."/>
            <person name="Kim D."/>
            <person name="Ryu S."/>
            <person name="Kim W."/>
        </authorList>
    </citation>
    <scope>NUCLEOTIDE SEQUENCE [LARGE SCALE GENOMIC DNA]</scope>
    <source>
        <tissue evidence="1">Muscle</tissue>
    </source>
</reference>
<accession>A0A5B7JX73</accession>
<dbReference type="Proteomes" id="UP000324222">
    <property type="component" value="Unassembled WGS sequence"/>
</dbReference>
<dbReference type="EMBL" id="VSRR010117218">
    <property type="protein sequence ID" value="MPC99165.1"/>
    <property type="molecule type" value="Genomic_DNA"/>
</dbReference>
<comment type="caution">
    <text evidence="1">The sequence shown here is derived from an EMBL/GenBank/DDBJ whole genome shotgun (WGS) entry which is preliminary data.</text>
</comment>
<evidence type="ECO:0000313" key="2">
    <source>
        <dbReference type="Proteomes" id="UP000324222"/>
    </source>
</evidence>
<evidence type="ECO:0000313" key="1">
    <source>
        <dbReference type="EMBL" id="MPC99165.1"/>
    </source>
</evidence>
<organism evidence="1 2">
    <name type="scientific">Portunus trituberculatus</name>
    <name type="common">Swimming crab</name>
    <name type="synonym">Neptunus trituberculatus</name>
    <dbReference type="NCBI Taxonomy" id="210409"/>
    <lineage>
        <taxon>Eukaryota</taxon>
        <taxon>Metazoa</taxon>
        <taxon>Ecdysozoa</taxon>
        <taxon>Arthropoda</taxon>
        <taxon>Crustacea</taxon>
        <taxon>Multicrustacea</taxon>
        <taxon>Malacostraca</taxon>
        <taxon>Eumalacostraca</taxon>
        <taxon>Eucarida</taxon>
        <taxon>Decapoda</taxon>
        <taxon>Pleocyemata</taxon>
        <taxon>Brachyura</taxon>
        <taxon>Eubrachyura</taxon>
        <taxon>Portunoidea</taxon>
        <taxon>Portunidae</taxon>
        <taxon>Portuninae</taxon>
        <taxon>Portunus</taxon>
    </lineage>
</organism>
<name>A0A5B7JX73_PORTR</name>
<protein>
    <submittedName>
        <fullName evidence="1">Uncharacterized protein</fullName>
    </submittedName>
</protein>
<sequence>MTCPSKRFPGLDQTSLRKAALVTVPLRPADLACHIHHGAEGWRSSGPRRLSTILPCPEVPIT</sequence>
<keyword evidence="2" id="KW-1185">Reference proteome</keyword>